<dbReference type="Proteomes" id="UP000465301">
    <property type="component" value="Unassembled WGS sequence"/>
</dbReference>
<accession>A0A7I9ZCE5</accession>
<protein>
    <submittedName>
        <fullName evidence="1">Uncharacterized protein</fullName>
    </submittedName>
</protein>
<reference evidence="1 2" key="1">
    <citation type="journal article" date="2019" name="Emerg. Microbes Infect.">
        <title>Comprehensive subspecies identification of 175 nontuberculous mycobacteria species based on 7547 genomic profiles.</title>
        <authorList>
            <person name="Matsumoto Y."/>
            <person name="Kinjo T."/>
            <person name="Motooka D."/>
            <person name="Nabeya D."/>
            <person name="Jung N."/>
            <person name="Uechi K."/>
            <person name="Horii T."/>
            <person name="Iida T."/>
            <person name="Fujita J."/>
            <person name="Nakamura S."/>
        </authorList>
    </citation>
    <scope>NUCLEOTIDE SEQUENCE [LARGE SCALE GENOMIC DNA]</scope>
    <source>
        <strain evidence="1 2">JCM 30726</strain>
    </source>
</reference>
<evidence type="ECO:0000313" key="1">
    <source>
        <dbReference type="EMBL" id="GFG98641.1"/>
    </source>
</evidence>
<dbReference type="EMBL" id="BLLA01000001">
    <property type="protein sequence ID" value="GFG98641.1"/>
    <property type="molecule type" value="Genomic_DNA"/>
</dbReference>
<organism evidence="1 2">
    <name type="scientific">Mycobacterium timonense</name>
    <dbReference type="NCBI Taxonomy" id="701043"/>
    <lineage>
        <taxon>Bacteria</taxon>
        <taxon>Bacillati</taxon>
        <taxon>Actinomycetota</taxon>
        <taxon>Actinomycetes</taxon>
        <taxon>Mycobacteriales</taxon>
        <taxon>Mycobacteriaceae</taxon>
        <taxon>Mycobacterium</taxon>
        <taxon>Mycobacterium avium complex (MAC)</taxon>
    </lineage>
</organism>
<keyword evidence="2" id="KW-1185">Reference proteome</keyword>
<dbReference type="RefSeq" id="WP_163714184.1">
    <property type="nucleotide sequence ID" value="NZ_BLLA01000001.1"/>
</dbReference>
<gene>
    <name evidence="1" type="ORF">MTIM_45200</name>
</gene>
<dbReference type="AlphaFoldDB" id="A0A7I9ZCE5"/>
<name>A0A7I9ZCE5_9MYCO</name>
<evidence type="ECO:0000313" key="2">
    <source>
        <dbReference type="Proteomes" id="UP000465301"/>
    </source>
</evidence>
<comment type="caution">
    <text evidence="1">The sequence shown here is derived from an EMBL/GenBank/DDBJ whole genome shotgun (WGS) entry which is preliminary data.</text>
</comment>
<sequence>MTAIAAICALTMATCLGYYAGRRAGTRRPTWTKRTSRIALGKLAFNLLALITARRLQQSLRLERIFIHRRGSRPIVPLELLRGSVVRMRSS</sequence>
<proteinExistence type="predicted"/>